<accession>A0ACD5IJW5</accession>
<evidence type="ECO:0000313" key="1">
    <source>
        <dbReference type="EMBL" id="XRP74058.1"/>
    </source>
</evidence>
<sequence length="120" mass="12939">MGEVTPRRDELETVQALTNLLQLQKAYLAHADWGQGLPDSERRNFLARRLLKLHAEMVGNAAPAPDLSQAVLSLQEAYSELDHALRLASAALRDALALLQGQKTAVYGDHAGPGRSLGSA</sequence>
<keyword evidence="2" id="KW-1185">Reference proteome</keyword>
<reference evidence="1 2" key="1">
    <citation type="journal article" date="2021" name="ISME J.">
        <title>Genomic evolution of the class Acidithiobacillia: deep-branching Proteobacteria living in extreme acidic conditions.</title>
        <authorList>
            <person name="Moya-Beltran A."/>
            <person name="Beard S."/>
            <person name="Rojas-Villalobos C."/>
            <person name="Issotta F."/>
            <person name="Gallardo Y."/>
            <person name="Ulloa R."/>
            <person name="Giaveno A."/>
            <person name="Degli Esposti M."/>
            <person name="Johnson D.B."/>
            <person name="Quatrini R."/>
        </authorList>
    </citation>
    <scope>NUCLEOTIDE SEQUENCE [LARGE SCALE GENOMIC DNA]</scope>
    <source>
        <strain evidence="1 2">CF3</strain>
    </source>
</reference>
<gene>
    <name evidence="1" type="ORF">HF292_005250</name>
</gene>
<proteinExistence type="predicted"/>
<evidence type="ECO:0000313" key="2">
    <source>
        <dbReference type="Proteomes" id="UP001196097"/>
    </source>
</evidence>
<dbReference type="Proteomes" id="UP001196097">
    <property type="component" value="Chromosome"/>
</dbReference>
<dbReference type="EMBL" id="CP130946">
    <property type="protein sequence ID" value="XRP74058.1"/>
    <property type="molecule type" value="Genomic_DNA"/>
</dbReference>
<organism evidence="1 2">
    <name type="scientific">Acidithiobacillus ferruginosus</name>
    <dbReference type="NCBI Taxonomy" id="3063951"/>
    <lineage>
        <taxon>Bacteria</taxon>
        <taxon>Pseudomonadati</taxon>
        <taxon>Pseudomonadota</taxon>
        <taxon>Acidithiobacillia</taxon>
        <taxon>Acidithiobacillales</taxon>
        <taxon>Acidithiobacillaceae</taxon>
        <taxon>Acidithiobacillus</taxon>
    </lineage>
</organism>
<protein>
    <submittedName>
        <fullName evidence="1">Uncharacterized protein</fullName>
    </submittedName>
</protein>
<name>A0ACD5IJW5_9PROT</name>